<dbReference type="Proteomes" id="UP000250266">
    <property type="component" value="Unassembled WGS sequence"/>
</dbReference>
<dbReference type="InterPro" id="IPR054471">
    <property type="entry name" value="GPIID_WHD"/>
</dbReference>
<feature type="domain" description="GPI inositol-deacylase winged helix" evidence="2">
    <location>
        <begin position="314"/>
        <end position="396"/>
    </location>
</feature>
<keyword evidence="6" id="KW-1185">Reference proteome</keyword>
<sequence length="541" mass="62499">TQDQRRCLQAFLTSDYKSYLGRNRDRIPGTCLWFLNNENYQKWYKDQSSSLLLVTADPGCGKSVLAYSLINRELKSSPTRTTCYFFFKDDDEKQKSAINALSALLHQLFSQKRSLLPLAMQDFESTGAKLTESFDDLWKVLTRVANDPEAGEIVCVLDALDECEESGRLQIIEALNEFYLHYTRPEEHPTKLKFLATTRPYYHIERPFATLTDAMPSVRLKGEEESAVISEEINHVIKSRVHGDIGQKLGLDYSERLALEKDLLEIPHRTYLWITLIFEVILGSLSVTKRKLEDIIKTVPGTVEKAYEEILKKSVDQDQTRKLLCIVLAAKRPLTLKEMKIALAIRDEHRSYEELDLETDPRFRITIRNLCGLFVSVVDNKIYLIHQTAKEFLVASNAVLDNGWKHSITPIESELFIARTCMTYLLFDELYDKPFETEKVPMRLYHDDKWYDEFKDMAAGYINQHGYLGYASQFWAVHWKIAQVDAHKTPALLNSAIKLCNTRDGRGRTWYQFYRTSLQVMDKSPNASSTYCPGTHTRSPF</sequence>
<dbReference type="PANTHER" id="PTHR10039">
    <property type="entry name" value="AMELOGENIN"/>
    <property type="match status" value="1"/>
</dbReference>
<evidence type="ECO:0008006" key="7">
    <source>
        <dbReference type="Google" id="ProtNLM"/>
    </source>
</evidence>
<dbReference type="EMBL" id="KV746115">
    <property type="protein sequence ID" value="OCK72964.1"/>
    <property type="molecule type" value="Genomic_DNA"/>
</dbReference>
<organism evidence="5 6">
    <name type="scientific">Lepidopterella palustris CBS 459.81</name>
    <dbReference type="NCBI Taxonomy" id="1314670"/>
    <lineage>
        <taxon>Eukaryota</taxon>
        <taxon>Fungi</taxon>
        <taxon>Dikarya</taxon>
        <taxon>Ascomycota</taxon>
        <taxon>Pezizomycotina</taxon>
        <taxon>Dothideomycetes</taxon>
        <taxon>Pleosporomycetidae</taxon>
        <taxon>Mytilinidiales</taxon>
        <taxon>Argynnaceae</taxon>
        <taxon>Lepidopterella</taxon>
    </lineage>
</organism>
<evidence type="ECO:0000256" key="1">
    <source>
        <dbReference type="ARBA" id="ARBA00022737"/>
    </source>
</evidence>
<reference evidence="5 6" key="1">
    <citation type="journal article" date="2016" name="Nat. Commun.">
        <title>Ectomycorrhizal ecology is imprinted in the genome of the dominant symbiotic fungus Cenococcum geophilum.</title>
        <authorList>
            <consortium name="DOE Joint Genome Institute"/>
            <person name="Peter M."/>
            <person name="Kohler A."/>
            <person name="Ohm R.A."/>
            <person name="Kuo A."/>
            <person name="Krutzmann J."/>
            <person name="Morin E."/>
            <person name="Arend M."/>
            <person name="Barry K.W."/>
            <person name="Binder M."/>
            <person name="Choi C."/>
            <person name="Clum A."/>
            <person name="Copeland A."/>
            <person name="Grisel N."/>
            <person name="Haridas S."/>
            <person name="Kipfer T."/>
            <person name="LaButti K."/>
            <person name="Lindquist E."/>
            <person name="Lipzen A."/>
            <person name="Maire R."/>
            <person name="Meier B."/>
            <person name="Mihaltcheva S."/>
            <person name="Molinier V."/>
            <person name="Murat C."/>
            <person name="Poggeler S."/>
            <person name="Quandt C.A."/>
            <person name="Sperisen C."/>
            <person name="Tritt A."/>
            <person name="Tisserant E."/>
            <person name="Crous P.W."/>
            <person name="Henrissat B."/>
            <person name="Nehls U."/>
            <person name="Egli S."/>
            <person name="Spatafora J.W."/>
            <person name="Grigoriev I.V."/>
            <person name="Martin F.M."/>
        </authorList>
    </citation>
    <scope>NUCLEOTIDE SEQUENCE [LARGE SCALE GENOMIC DNA]</scope>
    <source>
        <strain evidence="5 6">CBS 459.81</strain>
    </source>
</reference>
<evidence type="ECO:0000313" key="6">
    <source>
        <dbReference type="Proteomes" id="UP000250266"/>
    </source>
</evidence>
<accession>A0A8E2J8Q9</accession>
<dbReference type="Pfam" id="PF24883">
    <property type="entry name" value="NPHP3_N"/>
    <property type="match status" value="1"/>
</dbReference>
<dbReference type="InterPro" id="IPR055497">
    <property type="entry name" value="DUF7069"/>
</dbReference>
<dbReference type="Gene3D" id="3.40.50.300">
    <property type="entry name" value="P-loop containing nucleotide triphosphate hydrolases"/>
    <property type="match status" value="1"/>
</dbReference>
<dbReference type="InterPro" id="IPR056884">
    <property type="entry name" value="NPHP3-like_N"/>
</dbReference>
<feature type="domain" description="Nephrocystin 3-like N-terminal" evidence="4">
    <location>
        <begin position="29"/>
        <end position="199"/>
    </location>
</feature>
<keyword evidence="1" id="KW-0677">Repeat</keyword>
<proteinExistence type="predicted"/>
<dbReference type="Pfam" id="PF23239">
    <property type="entry name" value="DUF7069"/>
    <property type="match status" value="1"/>
</dbReference>
<evidence type="ECO:0000313" key="5">
    <source>
        <dbReference type="EMBL" id="OCK72964.1"/>
    </source>
</evidence>
<dbReference type="SUPFAM" id="SSF52540">
    <property type="entry name" value="P-loop containing nucleoside triphosphate hydrolases"/>
    <property type="match status" value="1"/>
</dbReference>
<feature type="non-terminal residue" evidence="5">
    <location>
        <position position="1"/>
    </location>
</feature>
<evidence type="ECO:0000259" key="2">
    <source>
        <dbReference type="Pfam" id="PF22939"/>
    </source>
</evidence>
<gene>
    <name evidence="5" type="ORF">K432DRAFT_314174</name>
</gene>
<dbReference type="InterPro" id="IPR027417">
    <property type="entry name" value="P-loop_NTPase"/>
</dbReference>
<evidence type="ECO:0000259" key="3">
    <source>
        <dbReference type="Pfam" id="PF23239"/>
    </source>
</evidence>
<dbReference type="OrthoDB" id="194358at2759"/>
<dbReference type="Pfam" id="PF22939">
    <property type="entry name" value="WHD_GPIID"/>
    <property type="match status" value="1"/>
</dbReference>
<protein>
    <recommendedName>
        <fullName evidence="7">NACHT domain-containing protein</fullName>
    </recommendedName>
</protein>
<dbReference type="AlphaFoldDB" id="A0A8E2J8Q9"/>
<name>A0A8E2J8Q9_9PEZI</name>
<feature type="domain" description="DUF7069" evidence="3">
    <location>
        <begin position="229"/>
        <end position="281"/>
    </location>
</feature>
<evidence type="ECO:0000259" key="4">
    <source>
        <dbReference type="Pfam" id="PF24883"/>
    </source>
</evidence>